<evidence type="ECO:0000313" key="12">
    <source>
        <dbReference type="Proteomes" id="UP000799429"/>
    </source>
</evidence>
<feature type="domain" description="DUF3638" evidence="8">
    <location>
        <begin position="1923"/>
        <end position="2145"/>
    </location>
</feature>
<feature type="compositionally biased region" description="Basic and acidic residues" evidence="7">
    <location>
        <begin position="2736"/>
        <end position="2754"/>
    </location>
</feature>
<feature type="region of interest" description="Disordered" evidence="7">
    <location>
        <begin position="2735"/>
        <end position="2763"/>
    </location>
</feature>
<dbReference type="InterPro" id="IPR046541">
    <property type="entry name" value="DUF6606"/>
</dbReference>
<dbReference type="InterPro" id="IPR051346">
    <property type="entry name" value="OTU_Deubiquitinase"/>
</dbReference>
<keyword evidence="12" id="KW-1185">Reference proteome</keyword>
<dbReference type="EMBL" id="MU006108">
    <property type="protein sequence ID" value="KAF2835464.1"/>
    <property type="molecule type" value="Genomic_DNA"/>
</dbReference>
<dbReference type="PANTHER" id="PTHR13367:SF34">
    <property type="match status" value="1"/>
</dbReference>
<organism evidence="11 12">
    <name type="scientific">Patellaria atrata CBS 101060</name>
    <dbReference type="NCBI Taxonomy" id="1346257"/>
    <lineage>
        <taxon>Eukaryota</taxon>
        <taxon>Fungi</taxon>
        <taxon>Dikarya</taxon>
        <taxon>Ascomycota</taxon>
        <taxon>Pezizomycotina</taxon>
        <taxon>Dothideomycetes</taxon>
        <taxon>Dothideomycetes incertae sedis</taxon>
        <taxon>Patellariales</taxon>
        <taxon>Patellariaceae</taxon>
        <taxon>Patellaria</taxon>
    </lineage>
</organism>
<evidence type="ECO:0000256" key="1">
    <source>
        <dbReference type="ARBA" id="ARBA00000707"/>
    </source>
</evidence>
<proteinExistence type="predicted"/>
<evidence type="ECO:0000256" key="5">
    <source>
        <dbReference type="ARBA" id="ARBA00022801"/>
    </source>
</evidence>
<dbReference type="Pfam" id="PF20255">
    <property type="entry name" value="DUF6606"/>
    <property type="match status" value="1"/>
</dbReference>
<evidence type="ECO:0000313" key="11">
    <source>
        <dbReference type="EMBL" id="KAF2835464.1"/>
    </source>
</evidence>
<keyword evidence="3" id="KW-0645">Protease</keyword>
<dbReference type="InterPro" id="IPR022105">
    <property type="entry name" value="DUF3645"/>
</dbReference>
<keyword evidence="5" id="KW-0378">Hydrolase</keyword>
<evidence type="ECO:0000256" key="4">
    <source>
        <dbReference type="ARBA" id="ARBA00022786"/>
    </source>
</evidence>
<keyword evidence="4" id="KW-0833">Ubl conjugation pathway</keyword>
<keyword evidence="6" id="KW-0788">Thiol protease</keyword>
<evidence type="ECO:0000256" key="3">
    <source>
        <dbReference type="ARBA" id="ARBA00022670"/>
    </source>
</evidence>
<reference evidence="11" key="1">
    <citation type="journal article" date="2020" name="Stud. Mycol.">
        <title>101 Dothideomycetes genomes: a test case for predicting lifestyles and emergence of pathogens.</title>
        <authorList>
            <person name="Haridas S."/>
            <person name="Albert R."/>
            <person name="Binder M."/>
            <person name="Bloem J."/>
            <person name="Labutti K."/>
            <person name="Salamov A."/>
            <person name="Andreopoulos B."/>
            <person name="Baker S."/>
            <person name="Barry K."/>
            <person name="Bills G."/>
            <person name="Bluhm B."/>
            <person name="Cannon C."/>
            <person name="Castanera R."/>
            <person name="Culley D."/>
            <person name="Daum C."/>
            <person name="Ezra D."/>
            <person name="Gonzalez J."/>
            <person name="Henrissat B."/>
            <person name="Kuo A."/>
            <person name="Liang C."/>
            <person name="Lipzen A."/>
            <person name="Lutzoni F."/>
            <person name="Magnuson J."/>
            <person name="Mondo S."/>
            <person name="Nolan M."/>
            <person name="Ohm R."/>
            <person name="Pangilinan J."/>
            <person name="Park H.-J."/>
            <person name="Ramirez L."/>
            <person name="Alfaro M."/>
            <person name="Sun H."/>
            <person name="Tritt A."/>
            <person name="Yoshinaga Y."/>
            <person name="Zwiers L.-H."/>
            <person name="Turgeon B."/>
            <person name="Goodwin S."/>
            <person name="Spatafora J."/>
            <person name="Crous P."/>
            <person name="Grigoriev I."/>
        </authorList>
    </citation>
    <scope>NUCLEOTIDE SEQUENCE</scope>
    <source>
        <strain evidence="11">CBS 101060</strain>
    </source>
</reference>
<dbReference type="GO" id="GO:0004843">
    <property type="term" value="F:cysteine-type deubiquitinase activity"/>
    <property type="evidence" value="ECO:0007669"/>
    <property type="project" value="UniProtKB-EC"/>
</dbReference>
<evidence type="ECO:0000256" key="2">
    <source>
        <dbReference type="ARBA" id="ARBA00012759"/>
    </source>
</evidence>
<dbReference type="InterPro" id="IPR022099">
    <property type="entry name" value="DUF3638"/>
</dbReference>
<dbReference type="OrthoDB" id="3182339at2759"/>
<accession>A0A9P4S3G1</accession>
<feature type="domain" description="DUF3645" evidence="9">
    <location>
        <begin position="2271"/>
        <end position="2304"/>
    </location>
</feature>
<comment type="caution">
    <text evidence="11">The sequence shown here is derived from an EMBL/GenBank/DDBJ whole genome shotgun (WGS) entry which is preliminary data.</text>
</comment>
<dbReference type="PANTHER" id="PTHR13367">
    <property type="entry name" value="UBIQUITIN THIOESTERASE"/>
    <property type="match status" value="1"/>
</dbReference>
<protein>
    <recommendedName>
        <fullName evidence="2">ubiquitinyl hydrolase 1</fullName>
        <ecNumber evidence="2">3.4.19.12</ecNumber>
    </recommendedName>
</protein>
<dbReference type="Proteomes" id="UP000799429">
    <property type="component" value="Unassembled WGS sequence"/>
</dbReference>
<feature type="region of interest" description="Disordered" evidence="7">
    <location>
        <begin position="66"/>
        <end position="85"/>
    </location>
</feature>
<dbReference type="Pfam" id="PF12359">
    <property type="entry name" value="DUF3645"/>
    <property type="match status" value="1"/>
</dbReference>
<feature type="domain" description="DUF6606" evidence="10">
    <location>
        <begin position="1"/>
        <end position="171"/>
    </location>
</feature>
<comment type="catalytic activity">
    <reaction evidence="1">
        <text>Thiol-dependent hydrolysis of ester, thioester, amide, peptide and isopeptide bonds formed by the C-terminal Gly of ubiquitin (a 76-residue protein attached to proteins as an intracellular targeting signal).</text>
        <dbReference type="EC" id="3.4.19.12"/>
    </reaction>
</comment>
<evidence type="ECO:0000259" key="10">
    <source>
        <dbReference type="Pfam" id="PF20255"/>
    </source>
</evidence>
<dbReference type="EC" id="3.4.19.12" evidence="2"/>
<dbReference type="GO" id="GO:0006508">
    <property type="term" value="P:proteolysis"/>
    <property type="evidence" value="ECO:0007669"/>
    <property type="project" value="UniProtKB-KW"/>
</dbReference>
<evidence type="ECO:0000256" key="6">
    <source>
        <dbReference type="ARBA" id="ARBA00022807"/>
    </source>
</evidence>
<dbReference type="Pfam" id="PF12340">
    <property type="entry name" value="DUF3638"/>
    <property type="match status" value="1"/>
</dbReference>
<evidence type="ECO:0000259" key="8">
    <source>
        <dbReference type="Pfam" id="PF12340"/>
    </source>
</evidence>
<evidence type="ECO:0000256" key="7">
    <source>
        <dbReference type="SAM" id="MobiDB-lite"/>
    </source>
</evidence>
<gene>
    <name evidence="11" type="ORF">M501DRAFT_432682</name>
</gene>
<name>A0A9P4S3G1_9PEZI</name>
<evidence type="ECO:0000259" key="9">
    <source>
        <dbReference type="Pfam" id="PF12359"/>
    </source>
</evidence>
<sequence>MISKVENSIHVEAFELSPLNQPVITTKGRLRRSFPGPAFSVNVETFKQPELLATVAHTLTKMSHQRAVETMPKATKAGRKHDEDRDTSHPIIITELFMAFLRPFAEPVVVSYLWKNTREEVMWLDSLLPWRRSPTWLLIRVAMQLIFSRSSERSRDLYKTFMLFCMSNILELSHQYHLPSELYHAMNAKLSRRLLKIDSAVDSSILNFVQNVMRKTYTLMSVRWSSFMKKANPHYDLSQLEHLNFRQDEFNSLPALEEYIKSLAKREHQQEAPAFQPSSALIRYQSEELPTCFSSLSTEYTAYDLRAFEDWVAANLRQWLERHKGDLSTCGRISGLIYSYHGIACPFYSGNPEATSIMLLTILELWIACDESAVHICALLGDYDVGIPLELFQSLILPFRCQMERLIRVEDYLNRRQARTSYRSPGIFHDYGLQNCFPVKYFNQSPEHQELLRTIENRANIARQRKRDEFHSKKEEYNCLMRRYDHGECEYSEVIMDEFNDFRELRHSIHCQKCDDKSQAESLVIRIHEWPLPSNEFEAQSTVFELSVPPYFGQWRDAAWFLLLDVLNVENLSTNPPRAHHHLHNYQGLSSSFIPFSAMQRLGLMSEDKPHEVTHRRNKSIATATEDDVCLNNGLWYRYYDGRTDAFVNDFHVDHEISKLPTYELPTKSSSLQKFLFRPATMPSGLSPNTVISDQYDCPTHMSLDEYKALCTIPLGYRIQWQNILLQLCAPSVDFKKVETTFVVLQSIYQAGPSSDEGILRSGHKIVDEESFAHAFLESLHIASQRVKENWESSQALSTFISLAARLLSLNTTDVIKNLCLGYLDEIRAIAFDWVNLLRDKAYRATLDHERTDLISKAVEIALVCVDSFNVDKTYLDQTLTSPNDASIFIQCSIFIQEGAYTISKSSDSMIHILHQRWKSLSYMTYPILAKEVLKARSRSLDDAIKKAWSAYQIGEPWQVVSEQFDYWLVTQMTTQGESDPLSVHFNLLTGELLVNGLPLARLPSKYEHHAAYRTLFGHSALEVMPTAVRGMQFSGKKKYAGYTLHFGINSFPSNPNTQDYDLLVQAVELGRKYELIPSWVFGGELPVAFAEDFVHWYDVTNDCVEFRPLKEPWTSSPNHWRLTRVNPLAQWRLMKDGTSLVSVKCKTARVISKILSPLEDPLRIHIVLQSSSSLEIELPRLQLGFHLNSGASSIQSRQFRGMSIDKSQSLDTLVGLHNKLILKHEENNSRLVIIPQGRVSYEEKGHHIRVVIDKTSAAKYHAYYIDDRIGRLIENGSLQSKLFLCYLHALTSHCLVDPLIQRTGTEQALSILESAGVRSFDRLTHENIDILHKIALLTPGRKCYPANERVMQTVEWIPKLRSLAQHGGFYKSVKIIFDQAIKTKIFYPDSYVQPPSLDHVDPELLERDCIRSSTFRVSGFGAEDHTVEHDTTYVARDREQNSARGFKAFVMSSIVFRELTTVHYRVSDLKAHLWSVLSRNPKILGLNHLAPIPELRYDARLLQDSCEIVSKYWSTLHQTFSQAHPRFDKFQLMIWLSTLAFAENSDGRIVQTLASFFTMPEMVQVRPPEITSFRLSQGAKIETSELRCAMRSALLPFYLCPEARLSRGRSERADAFNTRRQHLFSNNQENTLTALLRALKAQWPCEIPVTPIDDGFSTYMDMSKAMEKVRPMFKTWFHNYRFYNYLGQIENALRPKEVKEVEMPSYSYTTPLPAISRRSGFVCVDNIFEYFSPPVLPPRTENLTGLLSASPDADKTFPRLASLIDRIATRACSSYERNYAKGLQDSLLSLQCWGKKYSLEPKADDVEGILHNHLNLCKEHVEKIYTAISCAVTAGDTVENLLLEQRHKASAVATSIQQWPRLSPILLLQQLARNRWQKITNDWKLCLVHYALALVEFQRAERLMSLSNHTADLITELRNPGHTNWDPTQHPESLLLEVESGIMIREVQEQIAREMRGPKSAGNAVMQLNMGEGKSSVIVPMVAAALADSSRLVRVIVAKPQSRQMFQMLVSKLGGLLSRRVYHLPFSRSLMLGEAEINTIYSICQECMTNGGVLLVHPEHILSFQLMGLECLITGKKRIGLSLLSLQTYFDKSTRDIVDESDENFSVKFELIYTMGMQHPIELGPERWVCIQKVLELVRQIAPRAAKDFPLSVEVNERWPGGFPRTRFLGSDAQELIFRHIAKSLCETGFNGFPIARQTEAVREAVFKYITEPNLTSDEIGRVETNDSGGFLTETTRKPLLLLRGLIAGGVLAFSFSQKRWRVNYGLDANRQPMTKLAVPYRAKDNPTPRSEFSHPDVIIVLTSLSYYYGGIDDDDLFLAFSHLLKSDQADIEFQAWVKDAPSLPPAFRQLVGISLKDRSQCIKQVFPPLRYAKSVIDYFLGHIVFPKEMKEFPHKLSASGWDIGRIKSHPTTGFSGTNDARQVLPLFVRQLDLPEQNHTNALVLEHLLQPENSIALMPPSGGTIDSEAELLLDMVKTMNPPPQVILDVGAQIIELSNLGVAIQWLKRMPDHEKVQAVVFFDNKDELTVLNRKGQIEPLQTSSFAKQLDVCLVFLDEAHTRGTDLRLPEYYKAAVTLGPNLTKDRLVQACMRMRKLGKGQSVVFCVPEEIKTKILRLAIKPDDAPIEVSDILCWAVSETCIDMRRSIPLWAIQGQRFEHQSTLWVDYRTNNKIKMSKEQAKKFLEDESQSLKDRYRPNNSIDVISSLQNSQNTNLQLIFERCREFGSLEANSAKLQEEQERELSPEIEQERQVQRPAPAESAKHGIHPDLITFVNTGSLISNSKAHQPAFQTLRSTSGAAHLDVSQFPQDLLVTTDFARTILISGKSYTSDAYQRPVQWVLTSTGSSDLSNNTVKHAIIISPYEAQELLLIIRQSKIVTLHLYAPRSNLGFRSLDRLDLYTVPAQREARILPRRLLVLLNLFAGQLYLNSFTEYIELCELLGLAWEKAEGDCIIATDGFILRNGAGRGVSKSKSSFHDSPVTFLKVLMTKIRRDCEAIDKTHIGMILDGQLLLQSDFGESEC</sequence>